<organism evidence="1 2">
    <name type="scientific">Hypsizygus marmoreus</name>
    <name type="common">White beech mushroom</name>
    <name type="synonym">Agaricus marmoreus</name>
    <dbReference type="NCBI Taxonomy" id="39966"/>
    <lineage>
        <taxon>Eukaryota</taxon>
        <taxon>Fungi</taxon>
        <taxon>Dikarya</taxon>
        <taxon>Basidiomycota</taxon>
        <taxon>Agaricomycotina</taxon>
        <taxon>Agaricomycetes</taxon>
        <taxon>Agaricomycetidae</taxon>
        <taxon>Agaricales</taxon>
        <taxon>Tricholomatineae</taxon>
        <taxon>Lyophyllaceae</taxon>
        <taxon>Hypsizygus</taxon>
    </lineage>
</organism>
<evidence type="ECO:0000313" key="2">
    <source>
        <dbReference type="Proteomes" id="UP000076154"/>
    </source>
</evidence>
<sequence>MVTGEGFSSHLFQPTRTCVPRFNAHKPQPVLLVIIRHADASCWIVRRCCAWPACGAMLEGDGIATNYAIGYGIVAPKRAALAGWYDDRWWGMCSDSSPQHCSRSLHDLILRLDCHMHLDDGYPTCICYTPTSPSFSTSPDCAQEQQPYTPLPALARRVLVARTHYMRRLSRWT</sequence>
<dbReference type="AlphaFoldDB" id="A0A369JGQ3"/>
<evidence type="ECO:0000313" key="1">
    <source>
        <dbReference type="EMBL" id="RDB18883.1"/>
    </source>
</evidence>
<comment type="caution">
    <text evidence="1">The sequence shown here is derived from an EMBL/GenBank/DDBJ whole genome shotgun (WGS) entry which is preliminary data.</text>
</comment>
<keyword evidence="2" id="KW-1185">Reference proteome</keyword>
<dbReference type="InParanoid" id="A0A369JGQ3"/>
<name>A0A369JGQ3_HYPMA</name>
<accession>A0A369JGQ3</accession>
<proteinExistence type="predicted"/>
<protein>
    <submittedName>
        <fullName evidence="1">Uncharacterized protein</fullName>
    </submittedName>
</protein>
<gene>
    <name evidence="1" type="ORF">Hypma_014578</name>
</gene>
<dbReference type="EMBL" id="LUEZ02000087">
    <property type="protein sequence ID" value="RDB18883.1"/>
    <property type="molecule type" value="Genomic_DNA"/>
</dbReference>
<dbReference type="Proteomes" id="UP000076154">
    <property type="component" value="Unassembled WGS sequence"/>
</dbReference>
<reference evidence="1" key="1">
    <citation type="submission" date="2018-04" db="EMBL/GenBank/DDBJ databases">
        <title>Whole genome sequencing of Hypsizygus marmoreus.</title>
        <authorList>
            <person name="Choi I.-G."/>
            <person name="Min B."/>
            <person name="Kim J.-G."/>
            <person name="Kim S."/>
            <person name="Oh Y.-L."/>
            <person name="Kong W.-S."/>
            <person name="Park H."/>
            <person name="Jeong J."/>
            <person name="Song E.-S."/>
        </authorList>
    </citation>
    <scope>NUCLEOTIDE SEQUENCE [LARGE SCALE GENOMIC DNA]</scope>
    <source>
        <strain evidence="1">51987-8</strain>
    </source>
</reference>